<proteinExistence type="predicted"/>
<accession>A0A251SN06</accession>
<dbReference type="AlphaFoldDB" id="A0A251SN06"/>
<organism evidence="1 2">
    <name type="scientific">Helianthus annuus</name>
    <name type="common">Common sunflower</name>
    <dbReference type="NCBI Taxonomy" id="4232"/>
    <lineage>
        <taxon>Eukaryota</taxon>
        <taxon>Viridiplantae</taxon>
        <taxon>Streptophyta</taxon>
        <taxon>Embryophyta</taxon>
        <taxon>Tracheophyta</taxon>
        <taxon>Spermatophyta</taxon>
        <taxon>Magnoliopsida</taxon>
        <taxon>eudicotyledons</taxon>
        <taxon>Gunneridae</taxon>
        <taxon>Pentapetalae</taxon>
        <taxon>asterids</taxon>
        <taxon>campanulids</taxon>
        <taxon>Asterales</taxon>
        <taxon>Asteraceae</taxon>
        <taxon>Asteroideae</taxon>
        <taxon>Heliantheae alliance</taxon>
        <taxon>Heliantheae</taxon>
        <taxon>Helianthus</taxon>
    </lineage>
</organism>
<dbReference type="EMBL" id="CM007902">
    <property type="protein sequence ID" value="OTG00247.1"/>
    <property type="molecule type" value="Genomic_DNA"/>
</dbReference>
<dbReference type="InParanoid" id="A0A251SN06"/>
<evidence type="ECO:0000313" key="2">
    <source>
        <dbReference type="Proteomes" id="UP000215914"/>
    </source>
</evidence>
<keyword evidence="2" id="KW-1185">Reference proteome</keyword>
<name>A0A251SN06_HELAN</name>
<dbReference type="Proteomes" id="UP000215914">
    <property type="component" value="Chromosome 13"/>
</dbReference>
<evidence type="ECO:0000313" key="1">
    <source>
        <dbReference type="EMBL" id="OTG00247.1"/>
    </source>
</evidence>
<reference evidence="2" key="1">
    <citation type="journal article" date="2017" name="Nature">
        <title>The sunflower genome provides insights into oil metabolism, flowering and Asterid evolution.</title>
        <authorList>
            <person name="Badouin H."/>
            <person name="Gouzy J."/>
            <person name="Grassa C.J."/>
            <person name="Murat F."/>
            <person name="Staton S.E."/>
            <person name="Cottret L."/>
            <person name="Lelandais-Briere C."/>
            <person name="Owens G.L."/>
            <person name="Carrere S."/>
            <person name="Mayjonade B."/>
            <person name="Legrand L."/>
            <person name="Gill N."/>
            <person name="Kane N.C."/>
            <person name="Bowers J.E."/>
            <person name="Hubner S."/>
            <person name="Bellec A."/>
            <person name="Berard A."/>
            <person name="Berges H."/>
            <person name="Blanchet N."/>
            <person name="Boniface M.C."/>
            <person name="Brunel D."/>
            <person name="Catrice O."/>
            <person name="Chaidir N."/>
            <person name="Claudel C."/>
            <person name="Donnadieu C."/>
            <person name="Faraut T."/>
            <person name="Fievet G."/>
            <person name="Helmstetter N."/>
            <person name="King M."/>
            <person name="Knapp S.J."/>
            <person name="Lai Z."/>
            <person name="Le Paslier M.C."/>
            <person name="Lippi Y."/>
            <person name="Lorenzon L."/>
            <person name="Mandel J.R."/>
            <person name="Marage G."/>
            <person name="Marchand G."/>
            <person name="Marquand E."/>
            <person name="Bret-Mestries E."/>
            <person name="Morien E."/>
            <person name="Nambeesan S."/>
            <person name="Nguyen T."/>
            <person name="Pegot-Espagnet P."/>
            <person name="Pouilly N."/>
            <person name="Raftis F."/>
            <person name="Sallet E."/>
            <person name="Schiex T."/>
            <person name="Thomas J."/>
            <person name="Vandecasteele C."/>
            <person name="Vares D."/>
            <person name="Vear F."/>
            <person name="Vautrin S."/>
            <person name="Crespi M."/>
            <person name="Mangin B."/>
            <person name="Burke J.M."/>
            <person name="Salse J."/>
            <person name="Munos S."/>
            <person name="Vincourt P."/>
            <person name="Rieseberg L.H."/>
            <person name="Langlade N.B."/>
        </authorList>
    </citation>
    <scope>NUCLEOTIDE SEQUENCE [LARGE SCALE GENOMIC DNA]</scope>
    <source>
        <strain evidence="2">cv. SF193</strain>
    </source>
</reference>
<protein>
    <submittedName>
        <fullName evidence="1">Uncharacterized protein</fullName>
    </submittedName>
</protein>
<sequence>MILFSHGSTFPIPSLSSLSQLTSHQIFSSTFSLSLSLWRLKHMPTIRILVRTARRLIILIGLKRKLNSRGSVKEIIYLEMMLDLEQIWVCKERASKC</sequence>
<gene>
    <name evidence="1" type="ORF">HannXRQ_Chr13g0388891</name>
</gene>